<reference evidence="2" key="2">
    <citation type="submission" date="2021-09" db="EMBL/GenBank/DDBJ databases">
        <authorList>
            <person name="Jia N."/>
            <person name="Wang J."/>
            <person name="Shi W."/>
            <person name="Du L."/>
            <person name="Sun Y."/>
            <person name="Zhan W."/>
            <person name="Jiang J."/>
            <person name="Wang Q."/>
            <person name="Zhang B."/>
            <person name="Ji P."/>
            <person name="Sakyi L.B."/>
            <person name="Cui X."/>
            <person name="Yuan T."/>
            <person name="Jiang B."/>
            <person name="Yang W."/>
            <person name="Lam T.T.-Y."/>
            <person name="Chang Q."/>
            <person name="Ding S."/>
            <person name="Wang X."/>
            <person name="Zhu J."/>
            <person name="Ruan X."/>
            <person name="Zhao L."/>
            <person name="Wei J."/>
            <person name="Que T."/>
            <person name="Du C."/>
            <person name="Cheng J."/>
            <person name="Dai P."/>
            <person name="Han X."/>
            <person name="Huang E."/>
            <person name="Gao Y."/>
            <person name="Liu J."/>
            <person name="Shao H."/>
            <person name="Ye R."/>
            <person name="Li L."/>
            <person name="Wei W."/>
            <person name="Wang X."/>
            <person name="Wang C."/>
            <person name="Huo Q."/>
            <person name="Li W."/>
            <person name="Guo W."/>
            <person name="Chen H."/>
            <person name="Chen S."/>
            <person name="Zhou L."/>
            <person name="Zhou L."/>
            <person name="Ni X."/>
            <person name="Tian J."/>
            <person name="Zhou Y."/>
            <person name="Sheng Y."/>
            <person name="Liu T."/>
            <person name="Pan Y."/>
            <person name="Xia L."/>
            <person name="Li J."/>
            <person name="Zhao F."/>
            <person name="Cao W."/>
        </authorList>
    </citation>
    <scope>NUCLEOTIDE SEQUENCE</scope>
    <source>
        <strain evidence="2">Rmic-2018</strain>
        <tissue evidence="2">Larvae</tissue>
    </source>
</reference>
<protein>
    <submittedName>
        <fullName evidence="2">Uncharacterized protein</fullName>
    </submittedName>
</protein>
<comment type="caution">
    <text evidence="2">The sequence shown here is derived from an EMBL/GenBank/DDBJ whole genome shotgun (WGS) entry which is preliminary data.</text>
</comment>
<name>A0A9J6CZN8_RHIMP</name>
<proteinExistence type="predicted"/>
<organism evidence="2 3">
    <name type="scientific">Rhipicephalus microplus</name>
    <name type="common">Cattle tick</name>
    <name type="synonym">Boophilus microplus</name>
    <dbReference type="NCBI Taxonomy" id="6941"/>
    <lineage>
        <taxon>Eukaryota</taxon>
        <taxon>Metazoa</taxon>
        <taxon>Ecdysozoa</taxon>
        <taxon>Arthropoda</taxon>
        <taxon>Chelicerata</taxon>
        <taxon>Arachnida</taxon>
        <taxon>Acari</taxon>
        <taxon>Parasitiformes</taxon>
        <taxon>Ixodida</taxon>
        <taxon>Ixodoidea</taxon>
        <taxon>Ixodidae</taxon>
        <taxon>Rhipicephalinae</taxon>
        <taxon>Rhipicephalus</taxon>
        <taxon>Boophilus</taxon>
    </lineage>
</organism>
<gene>
    <name evidence="2" type="ORF">HPB51_027523</name>
</gene>
<accession>A0A9J6CZN8</accession>
<dbReference type="EMBL" id="JABSTU010004106">
    <property type="protein sequence ID" value="KAH7964239.1"/>
    <property type="molecule type" value="Genomic_DNA"/>
</dbReference>
<evidence type="ECO:0000256" key="1">
    <source>
        <dbReference type="SAM" id="MobiDB-lite"/>
    </source>
</evidence>
<reference evidence="2" key="1">
    <citation type="journal article" date="2020" name="Cell">
        <title>Large-Scale Comparative Analyses of Tick Genomes Elucidate Their Genetic Diversity and Vector Capacities.</title>
        <authorList>
            <consortium name="Tick Genome and Microbiome Consortium (TIGMIC)"/>
            <person name="Jia N."/>
            <person name="Wang J."/>
            <person name="Shi W."/>
            <person name="Du L."/>
            <person name="Sun Y."/>
            <person name="Zhan W."/>
            <person name="Jiang J.F."/>
            <person name="Wang Q."/>
            <person name="Zhang B."/>
            <person name="Ji P."/>
            <person name="Bell-Sakyi L."/>
            <person name="Cui X.M."/>
            <person name="Yuan T.T."/>
            <person name="Jiang B.G."/>
            <person name="Yang W.F."/>
            <person name="Lam T.T."/>
            <person name="Chang Q.C."/>
            <person name="Ding S.J."/>
            <person name="Wang X.J."/>
            <person name="Zhu J.G."/>
            <person name="Ruan X.D."/>
            <person name="Zhao L."/>
            <person name="Wei J.T."/>
            <person name="Ye R.Z."/>
            <person name="Que T.C."/>
            <person name="Du C.H."/>
            <person name="Zhou Y.H."/>
            <person name="Cheng J.X."/>
            <person name="Dai P.F."/>
            <person name="Guo W.B."/>
            <person name="Han X.H."/>
            <person name="Huang E.J."/>
            <person name="Li L.F."/>
            <person name="Wei W."/>
            <person name="Gao Y.C."/>
            <person name="Liu J.Z."/>
            <person name="Shao H.Z."/>
            <person name="Wang X."/>
            <person name="Wang C.C."/>
            <person name="Yang T.C."/>
            <person name="Huo Q.B."/>
            <person name="Li W."/>
            <person name="Chen H.Y."/>
            <person name="Chen S.E."/>
            <person name="Zhou L.G."/>
            <person name="Ni X.B."/>
            <person name="Tian J.H."/>
            <person name="Sheng Y."/>
            <person name="Liu T."/>
            <person name="Pan Y.S."/>
            <person name="Xia L.Y."/>
            <person name="Li J."/>
            <person name="Zhao F."/>
            <person name="Cao W.C."/>
        </authorList>
    </citation>
    <scope>NUCLEOTIDE SEQUENCE</scope>
    <source>
        <strain evidence="2">Rmic-2018</strain>
    </source>
</reference>
<keyword evidence="3" id="KW-1185">Reference proteome</keyword>
<feature type="region of interest" description="Disordered" evidence="1">
    <location>
        <begin position="99"/>
        <end position="123"/>
    </location>
</feature>
<dbReference type="Proteomes" id="UP000821866">
    <property type="component" value="Unassembled WGS sequence"/>
</dbReference>
<evidence type="ECO:0000313" key="3">
    <source>
        <dbReference type="Proteomes" id="UP000821866"/>
    </source>
</evidence>
<evidence type="ECO:0000313" key="2">
    <source>
        <dbReference type="EMBL" id="KAH7964239.1"/>
    </source>
</evidence>
<sequence length="202" mass="22400">MPARNVSRGFTCHGLAPSSFSSVAIARSLVCAPPERGRYKDKKEIHCTRIRQYPQKSGVIWKICIGTITQCDSTLKAYAVEKSLQEDIAALQGHVDLRQAQAPPRAPPARHSMDRTNEDHLNPRAGQLVTPRFRTVSQVLPVFESGPSAALVRIDDVARQMVTALRSVSTDSPWRLLMRSKRRSQLGHFRDVPTSSNTDGNS</sequence>
<dbReference type="AlphaFoldDB" id="A0A9J6CZN8"/>
<feature type="compositionally biased region" description="Basic and acidic residues" evidence="1">
    <location>
        <begin position="111"/>
        <end position="122"/>
    </location>
</feature>